<keyword evidence="3" id="KW-1185">Reference proteome</keyword>
<keyword evidence="1" id="KW-0812">Transmembrane</keyword>
<keyword evidence="1" id="KW-1133">Transmembrane helix</keyword>
<protein>
    <submittedName>
        <fullName evidence="2">Uncharacterized protein</fullName>
    </submittedName>
</protein>
<gene>
    <name evidence="2" type="ORF">DKT75_14845</name>
</gene>
<feature type="transmembrane region" description="Helical" evidence="1">
    <location>
        <begin position="27"/>
        <end position="48"/>
    </location>
</feature>
<accession>A0A317C8J2</accession>
<name>A0A317C8J2_9GAMM</name>
<keyword evidence="1" id="KW-0472">Membrane</keyword>
<organism evidence="2 3">
    <name type="scientific">Leucothrix arctica</name>
    <dbReference type="NCBI Taxonomy" id="1481894"/>
    <lineage>
        <taxon>Bacteria</taxon>
        <taxon>Pseudomonadati</taxon>
        <taxon>Pseudomonadota</taxon>
        <taxon>Gammaproteobacteria</taxon>
        <taxon>Thiotrichales</taxon>
        <taxon>Thiotrichaceae</taxon>
        <taxon>Leucothrix</taxon>
    </lineage>
</organism>
<evidence type="ECO:0000313" key="2">
    <source>
        <dbReference type="EMBL" id="PWQ94571.1"/>
    </source>
</evidence>
<evidence type="ECO:0000313" key="3">
    <source>
        <dbReference type="Proteomes" id="UP000245506"/>
    </source>
</evidence>
<dbReference type="Proteomes" id="UP000245506">
    <property type="component" value="Unassembled WGS sequence"/>
</dbReference>
<dbReference type="AlphaFoldDB" id="A0A317C8J2"/>
<reference evidence="2 3" key="1">
    <citation type="submission" date="2018-05" db="EMBL/GenBank/DDBJ databases">
        <title>Leucothrix arctica sp. nov., isolated from Arctic seawater.</title>
        <authorList>
            <person name="Choi A."/>
            <person name="Baek K."/>
        </authorList>
    </citation>
    <scope>NUCLEOTIDE SEQUENCE [LARGE SCALE GENOMIC DNA]</scope>
    <source>
        <strain evidence="2 3">IMCC9719</strain>
    </source>
</reference>
<sequence>MGVCGADFFCDFLSQYIKIYSPLQYTLIQVTLTVTVVLGSFLFGRVYATASGKKDKEEAFINGIMYHINILAYNDAKIPHKHDAESDEHLVKAQSRLAKKIKPKLPS</sequence>
<proteinExistence type="predicted"/>
<comment type="caution">
    <text evidence="2">The sequence shown here is derived from an EMBL/GenBank/DDBJ whole genome shotgun (WGS) entry which is preliminary data.</text>
</comment>
<dbReference type="EMBL" id="QGKL01000039">
    <property type="protein sequence ID" value="PWQ94571.1"/>
    <property type="molecule type" value="Genomic_DNA"/>
</dbReference>
<evidence type="ECO:0000256" key="1">
    <source>
        <dbReference type="SAM" id="Phobius"/>
    </source>
</evidence>